<dbReference type="AlphaFoldDB" id="A0A165Q1I3"/>
<sequence length="105" mass="11779">MASPASDETKGAPSKCRLAEIVQYTCDIEVGERGEPHVHCWPMPRIFRICPGRPAVELTRFVQMDMSTGEVHLPPEASQQLPKGKPWRDIIRYGEKVAEFTGEKA</sequence>
<evidence type="ECO:0000313" key="2">
    <source>
        <dbReference type="Proteomes" id="UP000076727"/>
    </source>
</evidence>
<dbReference type="Pfam" id="PF11093">
    <property type="entry name" value="Mitochondr_Som1"/>
    <property type="match status" value="1"/>
</dbReference>
<evidence type="ECO:0000313" key="1">
    <source>
        <dbReference type="EMBL" id="KZT68895.1"/>
    </source>
</evidence>
<organism evidence="1 2">
    <name type="scientific">Daedalea quercina L-15889</name>
    <dbReference type="NCBI Taxonomy" id="1314783"/>
    <lineage>
        <taxon>Eukaryota</taxon>
        <taxon>Fungi</taxon>
        <taxon>Dikarya</taxon>
        <taxon>Basidiomycota</taxon>
        <taxon>Agaricomycotina</taxon>
        <taxon>Agaricomycetes</taxon>
        <taxon>Polyporales</taxon>
        <taxon>Fomitopsis</taxon>
    </lineage>
</organism>
<protein>
    <submittedName>
        <fullName evidence="1">Uncharacterized protein</fullName>
    </submittedName>
</protein>
<gene>
    <name evidence="1" type="ORF">DAEQUDRAFT_305463</name>
</gene>
<dbReference type="OrthoDB" id="3983163at2759"/>
<dbReference type="Proteomes" id="UP000076727">
    <property type="component" value="Unassembled WGS sequence"/>
</dbReference>
<keyword evidence="2" id="KW-1185">Reference proteome</keyword>
<dbReference type="InterPro" id="IPR024645">
    <property type="entry name" value="Mitochondr_Som1"/>
</dbReference>
<dbReference type="EMBL" id="KV429062">
    <property type="protein sequence ID" value="KZT68895.1"/>
    <property type="molecule type" value="Genomic_DNA"/>
</dbReference>
<accession>A0A165Q1I3</accession>
<reference evidence="1 2" key="1">
    <citation type="journal article" date="2016" name="Mol. Biol. Evol.">
        <title>Comparative Genomics of Early-Diverging Mushroom-Forming Fungi Provides Insights into the Origins of Lignocellulose Decay Capabilities.</title>
        <authorList>
            <person name="Nagy L.G."/>
            <person name="Riley R."/>
            <person name="Tritt A."/>
            <person name="Adam C."/>
            <person name="Daum C."/>
            <person name="Floudas D."/>
            <person name="Sun H."/>
            <person name="Yadav J.S."/>
            <person name="Pangilinan J."/>
            <person name="Larsson K.H."/>
            <person name="Matsuura K."/>
            <person name="Barry K."/>
            <person name="Labutti K."/>
            <person name="Kuo R."/>
            <person name="Ohm R.A."/>
            <person name="Bhattacharya S.S."/>
            <person name="Shirouzu T."/>
            <person name="Yoshinaga Y."/>
            <person name="Martin F.M."/>
            <person name="Grigoriev I.V."/>
            <person name="Hibbett D.S."/>
        </authorList>
    </citation>
    <scope>NUCLEOTIDE SEQUENCE [LARGE SCALE GENOMIC DNA]</scope>
    <source>
        <strain evidence="1 2">L-15889</strain>
    </source>
</reference>
<proteinExistence type="predicted"/>
<dbReference type="GO" id="GO:0042720">
    <property type="term" value="C:mitochondrial inner membrane peptidase complex"/>
    <property type="evidence" value="ECO:0007669"/>
    <property type="project" value="InterPro"/>
</dbReference>
<name>A0A165Q1I3_9APHY</name>